<feature type="signal peptide" evidence="1">
    <location>
        <begin position="1"/>
        <end position="23"/>
    </location>
</feature>
<keyword evidence="3" id="KW-1185">Reference proteome</keyword>
<proteinExistence type="predicted"/>
<organism evidence="2 3">
    <name type="scientific">Lysobacter soli</name>
    <dbReference type="NCBI Taxonomy" id="453783"/>
    <lineage>
        <taxon>Bacteria</taxon>
        <taxon>Pseudomonadati</taxon>
        <taxon>Pseudomonadota</taxon>
        <taxon>Gammaproteobacteria</taxon>
        <taxon>Lysobacterales</taxon>
        <taxon>Lysobacteraceae</taxon>
        <taxon>Lysobacter</taxon>
    </lineage>
</organism>
<evidence type="ECO:0000313" key="3">
    <source>
        <dbReference type="Proteomes" id="UP000256829"/>
    </source>
</evidence>
<evidence type="ECO:0008006" key="4">
    <source>
        <dbReference type="Google" id="ProtNLM"/>
    </source>
</evidence>
<dbReference type="Proteomes" id="UP000256829">
    <property type="component" value="Unassembled WGS sequence"/>
</dbReference>
<name>A0A3D8VGN2_9GAMM</name>
<accession>A0A3D8VGN2</accession>
<evidence type="ECO:0000256" key="1">
    <source>
        <dbReference type="SAM" id="SignalP"/>
    </source>
</evidence>
<comment type="caution">
    <text evidence="2">The sequence shown here is derived from an EMBL/GenBank/DDBJ whole genome shotgun (WGS) entry which is preliminary data.</text>
</comment>
<evidence type="ECO:0000313" key="2">
    <source>
        <dbReference type="EMBL" id="RDY68560.1"/>
    </source>
</evidence>
<gene>
    <name evidence="2" type="ORF">DX912_03340</name>
</gene>
<keyword evidence="1" id="KW-0732">Signal</keyword>
<dbReference type="InterPro" id="IPR011250">
    <property type="entry name" value="OMP/PagP_B-barrel"/>
</dbReference>
<feature type="chain" id="PRO_5017557489" description="Outer membrane beta-barrel protein" evidence="1">
    <location>
        <begin position="24"/>
        <end position="264"/>
    </location>
</feature>
<dbReference type="EMBL" id="QTJR01000002">
    <property type="protein sequence ID" value="RDY68560.1"/>
    <property type="molecule type" value="Genomic_DNA"/>
</dbReference>
<dbReference type="SUPFAM" id="SSF56925">
    <property type="entry name" value="OMPA-like"/>
    <property type="match status" value="1"/>
</dbReference>
<reference evidence="2 3" key="1">
    <citation type="submission" date="2018-08" db="EMBL/GenBank/DDBJ databases">
        <title>Lysobacter soli KCTC 22011, whole genome shotgun sequence.</title>
        <authorList>
            <person name="Zhang X."/>
            <person name="Feng G."/>
            <person name="Zhu H."/>
        </authorList>
    </citation>
    <scope>NUCLEOTIDE SEQUENCE [LARGE SCALE GENOMIC DNA]</scope>
    <source>
        <strain evidence="2 3">KCTC 22011</strain>
    </source>
</reference>
<protein>
    <recommendedName>
        <fullName evidence="4">Outer membrane beta-barrel protein</fullName>
    </recommendedName>
</protein>
<sequence>MEMLMKAMTILASACLVCGSAQAAGPEPGRFSLTLLGGGDIPISGDVHDGATVDVPDLGPLNPALAGVDAQLRIGSRTHERIYDVASTYGLRMAWGMSDRMEVFGELRETHASAGSVQVGEAYVPALDVALPVYGRFSSYQAWSAEVGVRWYFMDPGFARPYVAARLGGTETDDIDATFQIPDADILIPNAPFYEKKWALSAGFDVGVNIPLSERASFIAETGVRYVDDLEGDDSAIGPLGLSRINDTGRRVSVPVTLALRWDF</sequence>
<dbReference type="AlphaFoldDB" id="A0A3D8VGN2"/>
<dbReference type="Gene3D" id="2.40.160.20">
    <property type="match status" value="1"/>
</dbReference>